<dbReference type="EMBL" id="DXHS01000069">
    <property type="protein sequence ID" value="HIW02534.1"/>
    <property type="molecule type" value="Genomic_DNA"/>
</dbReference>
<dbReference type="AlphaFoldDB" id="A0A9D1Q1E2"/>
<organism evidence="2 3">
    <name type="scientific">Candidatus Protoclostridium stercorigallinarum</name>
    <dbReference type="NCBI Taxonomy" id="2838741"/>
    <lineage>
        <taxon>Bacteria</taxon>
        <taxon>Bacillati</taxon>
        <taxon>Bacillota</taxon>
        <taxon>Clostridia</taxon>
        <taxon>Candidatus Protoclostridium</taxon>
    </lineage>
</organism>
<keyword evidence="1" id="KW-0812">Transmembrane</keyword>
<evidence type="ECO:0000313" key="2">
    <source>
        <dbReference type="EMBL" id="HIW02534.1"/>
    </source>
</evidence>
<comment type="caution">
    <text evidence="2">The sequence shown here is derived from an EMBL/GenBank/DDBJ whole genome shotgun (WGS) entry which is preliminary data.</text>
</comment>
<evidence type="ECO:0000313" key="3">
    <source>
        <dbReference type="Proteomes" id="UP000823990"/>
    </source>
</evidence>
<feature type="transmembrane region" description="Helical" evidence="1">
    <location>
        <begin position="7"/>
        <end position="27"/>
    </location>
</feature>
<keyword evidence="1" id="KW-1133">Transmembrane helix</keyword>
<dbReference type="Proteomes" id="UP000823990">
    <property type="component" value="Unassembled WGS sequence"/>
</dbReference>
<proteinExistence type="predicted"/>
<reference evidence="2" key="1">
    <citation type="journal article" date="2021" name="PeerJ">
        <title>Extensive microbial diversity within the chicken gut microbiome revealed by metagenomics and culture.</title>
        <authorList>
            <person name="Gilroy R."/>
            <person name="Ravi A."/>
            <person name="Getino M."/>
            <person name="Pursley I."/>
            <person name="Horton D.L."/>
            <person name="Alikhan N.F."/>
            <person name="Baker D."/>
            <person name="Gharbi K."/>
            <person name="Hall N."/>
            <person name="Watson M."/>
            <person name="Adriaenssens E.M."/>
            <person name="Foster-Nyarko E."/>
            <person name="Jarju S."/>
            <person name="Secka A."/>
            <person name="Antonio M."/>
            <person name="Oren A."/>
            <person name="Chaudhuri R.R."/>
            <person name="La Ragione R."/>
            <person name="Hildebrand F."/>
            <person name="Pallen M.J."/>
        </authorList>
    </citation>
    <scope>NUCLEOTIDE SEQUENCE</scope>
    <source>
        <strain evidence="2">12435</strain>
    </source>
</reference>
<protein>
    <submittedName>
        <fullName evidence="2">Uncharacterized protein</fullName>
    </submittedName>
</protein>
<accession>A0A9D1Q1E2</accession>
<sequence>MRKIAIAVIIVCASAMLVTLIIALTALGNGTDMTAFMVLAVVTLIIIAVLLATIAVILAVMADNSKKDDK</sequence>
<name>A0A9D1Q1E2_9FIRM</name>
<keyword evidence="1" id="KW-0472">Membrane</keyword>
<gene>
    <name evidence="2" type="ORF">H9892_04260</name>
</gene>
<reference evidence="2" key="2">
    <citation type="submission" date="2021-04" db="EMBL/GenBank/DDBJ databases">
        <authorList>
            <person name="Gilroy R."/>
        </authorList>
    </citation>
    <scope>NUCLEOTIDE SEQUENCE</scope>
    <source>
        <strain evidence="2">12435</strain>
    </source>
</reference>
<evidence type="ECO:0000256" key="1">
    <source>
        <dbReference type="SAM" id="Phobius"/>
    </source>
</evidence>
<feature type="transmembrane region" description="Helical" evidence="1">
    <location>
        <begin position="33"/>
        <end position="60"/>
    </location>
</feature>